<dbReference type="SUPFAM" id="SSF52540">
    <property type="entry name" value="P-loop containing nucleoside triphosphate hydrolases"/>
    <property type="match status" value="1"/>
</dbReference>
<dbReference type="CDD" id="cd00009">
    <property type="entry name" value="AAA"/>
    <property type="match status" value="1"/>
</dbReference>
<dbReference type="Proteomes" id="UP001500235">
    <property type="component" value="Unassembled WGS sequence"/>
</dbReference>
<evidence type="ECO:0000259" key="1">
    <source>
        <dbReference type="SMART" id="SM00382"/>
    </source>
</evidence>
<name>A0ABP7T0J9_9SPHN</name>
<dbReference type="Pfam" id="PF07728">
    <property type="entry name" value="AAA_5"/>
    <property type="match status" value="1"/>
</dbReference>
<evidence type="ECO:0000313" key="3">
    <source>
        <dbReference type="Proteomes" id="UP001500235"/>
    </source>
</evidence>
<reference evidence="3" key="1">
    <citation type="journal article" date="2019" name="Int. J. Syst. Evol. Microbiol.">
        <title>The Global Catalogue of Microorganisms (GCM) 10K type strain sequencing project: providing services to taxonomists for standard genome sequencing and annotation.</title>
        <authorList>
            <consortium name="The Broad Institute Genomics Platform"/>
            <consortium name="The Broad Institute Genome Sequencing Center for Infectious Disease"/>
            <person name="Wu L."/>
            <person name="Ma J."/>
        </authorList>
    </citation>
    <scope>NUCLEOTIDE SEQUENCE [LARGE SCALE GENOMIC DNA]</scope>
    <source>
        <strain evidence="3">JCM 17563</strain>
    </source>
</reference>
<dbReference type="Pfam" id="PF26345">
    <property type="entry name" value="ScoMcrA_N"/>
    <property type="match status" value="2"/>
</dbReference>
<dbReference type="Gene3D" id="3.40.50.300">
    <property type="entry name" value="P-loop containing nucleotide triphosphate hydrolases"/>
    <property type="match status" value="1"/>
</dbReference>
<dbReference type="InterPro" id="IPR027417">
    <property type="entry name" value="P-loop_NTPase"/>
</dbReference>
<keyword evidence="3" id="KW-1185">Reference proteome</keyword>
<dbReference type="InterPro" id="IPR011704">
    <property type="entry name" value="ATPase_dyneun-rel_AAA"/>
</dbReference>
<dbReference type="InterPro" id="IPR058807">
    <property type="entry name" value="ScoMcrA_N"/>
</dbReference>
<evidence type="ECO:0000313" key="2">
    <source>
        <dbReference type="EMBL" id="GAA4019135.1"/>
    </source>
</evidence>
<accession>A0ABP7T0J9</accession>
<proteinExistence type="predicted"/>
<dbReference type="SMART" id="SM00382">
    <property type="entry name" value="AAA"/>
    <property type="match status" value="1"/>
</dbReference>
<sequence>MRESEFKAWMESQDYSRNTISTQMSKVRKLDRAFGDLDELHASGRFDEIEAALKLGTGLPEDLGNDGERGHLPTSLRYYRRFLEEGASGRDRGHSDLIARLTKAEIEAAMDDCDAAGIDNFLRPYGYVRPSNWVERATNGQRYPAKAIVGIAVCKLPGETAKSASEYFGGFGESQSYARLEALGYTITGRGRGLAAGGSSTLGLNAQDILSAIERCDAAGSVEAFIASHEGLGNPAKYWLLHRGKRYPSKAIVRDALAHIGSDARAGGGQCKAALDALGFVVIDWPAFKTLKDTFLSRMRGFEDFRRQDGAYWTIERRYKDKLIAEVRSIAGSSADDRGAGEQIYRALSTGVQGAPLSWRTLDEAQKAEAGLRDRFYETIGRTARSEDDPLVTIADAARELERLRADGLAGLRRGEVLAIAISVVGTIHPEAASWFKISRIEAMGQRLFGRKLFPHREFRSADLDEFLHIMRALFALFARELGWNPADLFDVQGFAWVALEDNREDEPMVTPANDEASANSYGIVRERPYWFVGASFGRVTDQLERFIAEGIWEIDNPSDRHREQVLRMQPGDRIAIKSTYVRKNGLPFDNRGRPASVMAIKAVGTITANGGDGERVSVEWEPLAPLREWYHYTYQPTIWEVYPTNELAERLIRFTFKGKAQDYEWFLQKWGRLTTEEETPVDPVKRSPLNLILYGPPGTGKTYRTMAEAVRLCRGLSADDLLLNDPARRQELRQAYEELKGQGQIGFVTFHQNYAYEDFVEGLRPHPLADGVGFTLKSQPGILRQMAEAAELSAEEHVLVIDEINRANISKVFGELITLIEPDKRLGMEEGMRLTLPYSNARFGMPANLHIIGTMNTADRSIALLDTALRRRFEFRELMPDPRLLEQVDGIDLPRLLATINERIEYLFDREHQVGHAYFIRCTTRTHVDEVMRHKIIPLLAEYFFEDWAKVAAVLGDGDDGEGDMEGSFLDRNRLKAPKGLGGDEAAAPRFRWQVKDTFSYDGFTAG</sequence>
<dbReference type="PANTHER" id="PTHR37291">
    <property type="entry name" value="5-METHYLCYTOSINE-SPECIFIC RESTRICTION ENZYME B"/>
    <property type="match status" value="1"/>
</dbReference>
<protein>
    <recommendedName>
        <fullName evidence="1">AAA+ ATPase domain-containing protein</fullName>
    </recommendedName>
</protein>
<dbReference type="PANTHER" id="PTHR37291:SF1">
    <property type="entry name" value="TYPE IV METHYL-DIRECTED RESTRICTION ENZYME ECOKMCRB SUBUNIT"/>
    <property type="match status" value="1"/>
</dbReference>
<gene>
    <name evidence="2" type="ORF">GCM10022280_18580</name>
</gene>
<comment type="caution">
    <text evidence="2">The sequence shown here is derived from an EMBL/GenBank/DDBJ whole genome shotgun (WGS) entry which is preliminary data.</text>
</comment>
<dbReference type="InterPro" id="IPR003593">
    <property type="entry name" value="AAA+_ATPase"/>
</dbReference>
<organism evidence="2 3">
    <name type="scientific">Sphingomonas swuensis</name>
    <dbReference type="NCBI Taxonomy" id="977800"/>
    <lineage>
        <taxon>Bacteria</taxon>
        <taxon>Pseudomonadati</taxon>
        <taxon>Pseudomonadota</taxon>
        <taxon>Alphaproteobacteria</taxon>
        <taxon>Sphingomonadales</taxon>
        <taxon>Sphingomonadaceae</taxon>
        <taxon>Sphingomonas</taxon>
    </lineage>
</organism>
<dbReference type="InterPro" id="IPR052934">
    <property type="entry name" value="Methyl-DNA_Rec/Restrict_Enz"/>
</dbReference>
<dbReference type="RefSeq" id="WP_344707133.1">
    <property type="nucleotide sequence ID" value="NZ_BAABBQ010000001.1"/>
</dbReference>
<feature type="domain" description="AAA+ ATPase" evidence="1">
    <location>
        <begin position="688"/>
        <end position="884"/>
    </location>
</feature>
<dbReference type="EMBL" id="BAABBQ010000001">
    <property type="protein sequence ID" value="GAA4019135.1"/>
    <property type="molecule type" value="Genomic_DNA"/>
</dbReference>